<gene>
    <name evidence="2" type="ORF">RDB_LOCUS129660</name>
</gene>
<dbReference type="EMBL" id="CAJMWY010003720">
    <property type="protein sequence ID" value="CAE6505818.1"/>
    <property type="molecule type" value="Genomic_DNA"/>
</dbReference>
<dbReference type="Gene3D" id="3.40.50.300">
    <property type="entry name" value="P-loop containing nucleotide triphosphate hydrolases"/>
    <property type="match status" value="1"/>
</dbReference>
<keyword evidence="1" id="KW-0732">Signal</keyword>
<dbReference type="InterPro" id="IPR052922">
    <property type="entry name" value="Cytidylate_Kinase-2"/>
</dbReference>
<dbReference type="InterPro" id="IPR027417">
    <property type="entry name" value="P-loop_NTPase"/>
</dbReference>
<comment type="caution">
    <text evidence="2">The sequence shown here is derived from an EMBL/GenBank/DDBJ whole genome shotgun (WGS) entry which is preliminary data.</text>
</comment>
<dbReference type="Proteomes" id="UP000663861">
    <property type="component" value="Unassembled WGS sequence"/>
</dbReference>
<dbReference type="PANTHER" id="PTHR37816:SF2">
    <property type="entry name" value="DNA TOPOLOGY MODULATION PROTEIN FLAR-RELATED PROTEIN"/>
    <property type="match status" value="1"/>
</dbReference>
<sequence>MNTQGLILRTIFGQLVVVLPSVGNAQFRRQMTHSTRVFSNCSTSLSLQSFSMSPPELLLGRNGVYRISILGNSGSGKSTLGRHLSKHLQVPHLSIDELFWNPGWVPTQSDVLRDQVQKFIESNPDGWIVDGNYTRMIGSIVQDAATDVLFVSSKQSYGKNSISPPPVRLYLVLQTSQCHMNSLACENNSRPLVGGKDGVYKIAISIAHGSHLAKSTLASQLSEILNIPYLPLDEVYWAPGWVRISPEIFQTRVKTFLNSHPQGWIVDGNYTPTVGLTIQDAATDILWLDPPLMINFWRVLRRTLGRMFLGKSTCAPGCREHILKVLGSRGILVTCITQHRVCRDDFTGPWERENVEGGKGKWRRFSGWGSDLQHWLLWLKQCNAYNQPPY</sequence>
<name>A0A8H3D1Q1_9AGAM</name>
<accession>A0A8H3D1Q1</accession>
<protein>
    <recommendedName>
        <fullName evidence="4">Adenylate kinase</fullName>
    </recommendedName>
</protein>
<feature type="signal peptide" evidence="1">
    <location>
        <begin position="1"/>
        <end position="25"/>
    </location>
</feature>
<reference evidence="2" key="1">
    <citation type="submission" date="2021-01" db="EMBL/GenBank/DDBJ databases">
        <authorList>
            <person name="Kaushik A."/>
        </authorList>
    </citation>
    <scope>NUCLEOTIDE SEQUENCE</scope>
    <source>
        <strain evidence="2">AG4-RS23</strain>
    </source>
</reference>
<evidence type="ECO:0008006" key="4">
    <source>
        <dbReference type="Google" id="ProtNLM"/>
    </source>
</evidence>
<dbReference type="PANTHER" id="PTHR37816">
    <property type="entry name" value="YALI0E33011P"/>
    <property type="match status" value="1"/>
</dbReference>
<evidence type="ECO:0000313" key="2">
    <source>
        <dbReference type="EMBL" id="CAE6505818.1"/>
    </source>
</evidence>
<dbReference type="AlphaFoldDB" id="A0A8H3D1Q1"/>
<dbReference type="SUPFAM" id="SSF52540">
    <property type="entry name" value="P-loop containing nucleoside triphosphate hydrolases"/>
    <property type="match status" value="2"/>
</dbReference>
<evidence type="ECO:0000256" key="1">
    <source>
        <dbReference type="SAM" id="SignalP"/>
    </source>
</evidence>
<organism evidence="2 3">
    <name type="scientific">Rhizoctonia solani</name>
    <dbReference type="NCBI Taxonomy" id="456999"/>
    <lineage>
        <taxon>Eukaryota</taxon>
        <taxon>Fungi</taxon>
        <taxon>Dikarya</taxon>
        <taxon>Basidiomycota</taxon>
        <taxon>Agaricomycotina</taxon>
        <taxon>Agaricomycetes</taxon>
        <taxon>Cantharellales</taxon>
        <taxon>Ceratobasidiaceae</taxon>
        <taxon>Rhizoctonia</taxon>
    </lineage>
</organism>
<feature type="chain" id="PRO_5034097081" description="Adenylate kinase" evidence="1">
    <location>
        <begin position="26"/>
        <end position="390"/>
    </location>
</feature>
<proteinExistence type="predicted"/>
<evidence type="ECO:0000313" key="3">
    <source>
        <dbReference type="Proteomes" id="UP000663861"/>
    </source>
</evidence>